<evidence type="ECO:0000259" key="6">
    <source>
        <dbReference type="Pfam" id="PF01509"/>
    </source>
</evidence>
<evidence type="ECO:0000313" key="8">
    <source>
        <dbReference type="EMBL" id="PJF17572.1"/>
    </source>
</evidence>
<dbReference type="GO" id="GO:0006400">
    <property type="term" value="P:tRNA modification"/>
    <property type="evidence" value="ECO:0007669"/>
    <property type="project" value="TreeGrafter"/>
</dbReference>
<organism evidence="8 9">
    <name type="scientific">Paramicrosporidium saccamoebae</name>
    <dbReference type="NCBI Taxonomy" id="1246581"/>
    <lineage>
        <taxon>Eukaryota</taxon>
        <taxon>Fungi</taxon>
        <taxon>Fungi incertae sedis</taxon>
        <taxon>Cryptomycota</taxon>
        <taxon>Cryptomycota incertae sedis</taxon>
        <taxon>Paramicrosporidium</taxon>
    </lineage>
</organism>
<reference evidence="8 9" key="1">
    <citation type="submission" date="2016-10" db="EMBL/GenBank/DDBJ databases">
        <title>The genome of Paramicrosporidium saccamoebae is the missing link in understanding Cryptomycota and Microsporidia evolution.</title>
        <authorList>
            <person name="Quandt C.A."/>
            <person name="Beaudet D."/>
            <person name="Corsaro D."/>
            <person name="Michel R."/>
            <person name="Corradi N."/>
            <person name="James T."/>
        </authorList>
    </citation>
    <scope>NUCLEOTIDE SEQUENCE [LARGE SCALE GENOMIC DNA]</scope>
    <source>
        <strain evidence="8 9">KSL3</strain>
    </source>
</reference>
<comment type="catalytic activity">
    <reaction evidence="1">
        <text>a uridine in mRNA = a pseudouridine in mRNA</text>
        <dbReference type="Rhea" id="RHEA:56644"/>
        <dbReference type="Rhea" id="RHEA-COMP:14658"/>
        <dbReference type="Rhea" id="RHEA-COMP:14659"/>
        <dbReference type="ChEBI" id="CHEBI:65314"/>
        <dbReference type="ChEBI" id="CHEBI:65315"/>
    </reaction>
</comment>
<comment type="caution">
    <text evidence="8">The sequence shown here is derived from an EMBL/GenBank/DDBJ whole genome shotgun (WGS) entry which is preliminary data.</text>
</comment>
<dbReference type="EMBL" id="MTSL01000169">
    <property type="protein sequence ID" value="PJF17572.1"/>
    <property type="molecule type" value="Genomic_DNA"/>
</dbReference>
<evidence type="ECO:0000256" key="1">
    <source>
        <dbReference type="ARBA" id="ARBA00001166"/>
    </source>
</evidence>
<sequence>MNRSQAIAVQRKMKIGHGGTLDPMATGVLVVGLNGGCKMLEGFLKGCKKGYRATGVFGVHYDTYDTTGVLVHERPFEHVTEEKVRQLLVEKFTGDVMQRPPAFSALRVNGKRAYDISRKRQKTLLASDPAEEKDMQPELELPMRPINISRIELTQFALPEFEIDMECGSGTYVRSVIHDIGTMLDSAAAMSALVRTMQGAFRLEDCISVEQLEDIDRFEKALRTDKDLLK</sequence>
<dbReference type="OrthoDB" id="9995526at2759"/>
<evidence type="ECO:0000256" key="4">
    <source>
        <dbReference type="ARBA" id="ARBA00022694"/>
    </source>
</evidence>
<name>A0A2H9TII3_9FUNG</name>
<evidence type="ECO:0000256" key="5">
    <source>
        <dbReference type="ARBA" id="ARBA00023235"/>
    </source>
</evidence>
<dbReference type="STRING" id="1246581.A0A2H9TII3"/>
<comment type="similarity">
    <text evidence="2">Belongs to the pseudouridine synthase TruB family.</text>
</comment>
<dbReference type="InterPro" id="IPR002501">
    <property type="entry name" value="PsdUridine_synth_N"/>
</dbReference>
<dbReference type="GO" id="GO:0003723">
    <property type="term" value="F:RNA binding"/>
    <property type="evidence" value="ECO:0007669"/>
    <property type="project" value="InterPro"/>
</dbReference>
<gene>
    <name evidence="8" type="ORF">PSACC_02629</name>
</gene>
<dbReference type="InterPro" id="IPR032819">
    <property type="entry name" value="TruB_C"/>
</dbReference>
<dbReference type="InterPro" id="IPR020103">
    <property type="entry name" value="PsdUridine_synth_cat_dom_sf"/>
</dbReference>
<dbReference type="PANTHER" id="PTHR13767">
    <property type="entry name" value="TRNA-PSEUDOURIDINE SYNTHASE"/>
    <property type="match status" value="1"/>
</dbReference>
<keyword evidence="4" id="KW-0819">tRNA processing</keyword>
<protein>
    <recommendedName>
        <fullName evidence="3">tRNA pseudouridine(55) synthase</fullName>
        <ecNumber evidence="3">5.4.99.25</ecNumber>
    </recommendedName>
</protein>
<dbReference type="Proteomes" id="UP000240830">
    <property type="component" value="Unassembled WGS sequence"/>
</dbReference>
<evidence type="ECO:0000259" key="7">
    <source>
        <dbReference type="Pfam" id="PF16198"/>
    </source>
</evidence>
<keyword evidence="9" id="KW-1185">Reference proteome</keyword>
<accession>A0A2H9TII3</accession>
<dbReference type="Pfam" id="PF01509">
    <property type="entry name" value="TruB_N"/>
    <property type="match status" value="1"/>
</dbReference>
<dbReference type="GO" id="GO:0005634">
    <property type="term" value="C:nucleus"/>
    <property type="evidence" value="ECO:0007669"/>
    <property type="project" value="TreeGrafter"/>
</dbReference>
<dbReference type="InterPro" id="IPR014780">
    <property type="entry name" value="tRNA_psdUridine_synth_TruB"/>
</dbReference>
<feature type="domain" description="tRNA pseudouridylate synthase B C-terminal" evidence="7">
    <location>
        <begin position="174"/>
        <end position="217"/>
    </location>
</feature>
<dbReference type="Pfam" id="PF16198">
    <property type="entry name" value="TruB_C_2"/>
    <property type="match status" value="1"/>
</dbReference>
<dbReference type="AlphaFoldDB" id="A0A2H9TII3"/>
<dbReference type="GO" id="GO:1990481">
    <property type="term" value="P:mRNA pseudouridine synthesis"/>
    <property type="evidence" value="ECO:0007669"/>
    <property type="project" value="TreeGrafter"/>
</dbReference>
<evidence type="ECO:0000256" key="3">
    <source>
        <dbReference type="ARBA" id="ARBA00012787"/>
    </source>
</evidence>
<keyword evidence="5" id="KW-0413">Isomerase</keyword>
<proteinExistence type="inferred from homology"/>
<evidence type="ECO:0000256" key="2">
    <source>
        <dbReference type="ARBA" id="ARBA00008999"/>
    </source>
</evidence>
<dbReference type="PANTHER" id="PTHR13767:SF2">
    <property type="entry name" value="PSEUDOURIDYLATE SYNTHASE TRUB1"/>
    <property type="match status" value="1"/>
</dbReference>
<dbReference type="EC" id="5.4.99.25" evidence="3"/>
<feature type="domain" description="Pseudouridine synthase II N-terminal" evidence="6">
    <location>
        <begin position="12"/>
        <end position="173"/>
    </location>
</feature>
<evidence type="ECO:0000313" key="9">
    <source>
        <dbReference type="Proteomes" id="UP000240830"/>
    </source>
</evidence>
<dbReference type="Gene3D" id="3.30.2350.10">
    <property type="entry name" value="Pseudouridine synthase"/>
    <property type="match status" value="1"/>
</dbReference>
<dbReference type="SUPFAM" id="SSF55120">
    <property type="entry name" value="Pseudouridine synthase"/>
    <property type="match status" value="1"/>
</dbReference>
<dbReference type="GO" id="GO:0160148">
    <property type="term" value="F:tRNA pseudouridine(55) synthase activity"/>
    <property type="evidence" value="ECO:0007669"/>
    <property type="project" value="UniProtKB-EC"/>
</dbReference>